<name>A0A6J6ZTJ3_9ZZZZ</name>
<dbReference type="Pfam" id="PF10604">
    <property type="entry name" value="Polyketide_cyc2"/>
    <property type="match status" value="1"/>
</dbReference>
<dbReference type="InterPro" id="IPR023393">
    <property type="entry name" value="START-like_dom_sf"/>
</dbReference>
<sequence>MGGPREIGALSSFLARWATIRYSQFMTSEKARSEIFDTGNPKIKSARIIVEASPSTIFAILSNPKRHRDIDGSATVTANVSGPDALVLGSKFGMKMRLGITYWITNTVVEYKKDELIAWRHLGRWRWRYELTALGNGSTQVTESFDGTYAPAVAQAWLNFRKAYPWTQLAVAKTLVRLKTVAESEGH</sequence>
<dbReference type="InterPro" id="IPR019587">
    <property type="entry name" value="Polyketide_cyclase/dehydratase"/>
</dbReference>
<dbReference type="Gene3D" id="3.30.530.20">
    <property type="match status" value="1"/>
</dbReference>
<dbReference type="EMBL" id="CAFABJ010000025">
    <property type="protein sequence ID" value="CAB4823770.1"/>
    <property type="molecule type" value="Genomic_DNA"/>
</dbReference>
<reference evidence="1" key="1">
    <citation type="submission" date="2020-05" db="EMBL/GenBank/DDBJ databases">
        <authorList>
            <person name="Chiriac C."/>
            <person name="Salcher M."/>
            <person name="Ghai R."/>
            <person name="Kavagutti S V."/>
        </authorList>
    </citation>
    <scope>NUCLEOTIDE SEQUENCE</scope>
</reference>
<proteinExistence type="predicted"/>
<accession>A0A6J6ZTJ3</accession>
<evidence type="ECO:0000313" key="1">
    <source>
        <dbReference type="EMBL" id="CAB4823770.1"/>
    </source>
</evidence>
<organism evidence="1">
    <name type="scientific">freshwater metagenome</name>
    <dbReference type="NCBI Taxonomy" id="449393"/>
    <lineage>
        <taxon>unclassified sequences</taxon>
        <taxon>metagenomes</taxon>
        <taxon>ecological metagenomes</taxon>
    </lineage>
</organism>
<dbReference type="SUPFAM" id="SSF55961">
    <property type="entry name" value="Bet v1-like"/>
    <property type="match status" value="1"/>
</dbReference>
<protein>
    <submittedName>
        <fullName evidence="1">Unannotated protein</fullName>
    </submittedName>
</protein>
<gene>
    <name evidence="1" type="ORF">UFOPK3217_00317</name>
</gene>
<dbReference type="AlphaFoldDB" id="A0A6J6ZTJ3"/>